<dbReference type="EMBL" id="BAAAZO010000004">
    <property type="protein sequence ID" value="GAA3611889.1"/>
    <property type="molecule type" value="Genomic_DNA"/>
</dbReference>
<keyword evidence="2" id="KW-1185">Reference proteome</keyword>
<gene>
    <name evidence="1" type="ORF">GCM10022223_29990</name>
</gene>
<evidence type="ECO:0000313" key="2">
    <source>
        <dbReference type="Proteomes" id="UP001501074"/>
    </source>
</evidence>
<dbReference type="Proteomes" id="UP001501074">
    <property type="component" value="Unassembled WGS sequence"/>
</dbReference>
<evidence type="ECO:0000313" key="1">
    <source>
        <dbReference type="EMBL" id="GAA3611889.1"/>
    </source>
</evidence>
<comment type="caution">
    <text evidence="1">The sequence shown here is derived from an EMBL/GenBank/DDBJ whole genome shotgun (WGS) entry which is preliminary data.</text>
</comment>
<sequence>MHYLMTYPEGEAVLHYIQEVQKAHPGELEVVNLLESQKLMQNSVTILRRTAGVKNCPYAGRGGEVRYTPELHDEARRQVAQQSGR</sequence>
<protein>
    <submittedName>
        <fullName evidence="1">Uncharacterized protein</fullName>
    </submittedName>
</protein>
<name>A0ABP6ZJL3_9ACTN</name>
<organism evidence="1 2">
    <name type="scientific">Kineosporia mesophila</name>
    <dbReference type="NCBI Taxonomy" id="566012"/>
    <lineage>
        <taxon>Bacteria</taxon>
        <taxon>Bacillati</taxon>
        <taxon>Actinomycetota</taxon>
        <taxon>Actinomycetes</taxon>
        <taxon>Kineosporiales</taxon>
        <taxon>Kineosporiaceae</taxon>
        <taxon>Kineosporia</taxon>
    </lineage>
</organism>
<reference evidence="2" key="1">
    <citation type="journal article" date="2019" name="Int. J. Syst. Evol. Microbiol.">
        <title>The Global Catalogue of Microorganisms (GCM) 10K type strain sequencing project: providing services to taxonomists for standard genome sequencing and annotation.</title>
        <authorList>
            <consortium name="The Broad Institute Genomics Platform"/>
            <consortium name="The Broad Institute Genome Sequencing Center for Infectious Disease"/>
            <person name="Wu L."/>
            <person name="Ma J."/>
        </authorList>
    </citation>
    <scope>NUCLEOTIDE SEQUENCE [LARGE SCALE GENOMIC DNA]</scope>
    <source>
        <strain evidence="2">JCM 16902</strain>
    </source>
</reference>
<dbReference type="RefSeq" id="WP_231482139.1">
    <property type="nucleotide sequence ID" value="NZ_BAAAZO010000004.1"/>
</dbReference>
<accession>A0ABP6ZJL3</accession>
<proteinExistence type="predicted"/>